<protein>
    <submittedName>
        <fullName evidence="2">Uncharacterized protein</fullName>
    </submittedName>
</protein>
<accession>A0A348AQH1</accession>
<feature type="transmembrane region" description="Helical" evidence="1">
    <location>
        <begin position="20"/>
        <end position="42"/>
    </location>
</feature>
<evidence type="ECO:0000256" key="1">
    <source>
        <dbReference type="SAM" id="Phobius"/>
    </source>
</evidence>
<keyword evidence="1" id="KW-0472">Membrane</keyword>
<dbReference type="AlphaFoldDB" id="A0A348AQH1"/>
<name>A0A348AQH1_9FIRM</name>
<evidence type="ECO:0000313" key="3">
    <source>
        <dbReference type="Proteomes" id="UP000276437"/>
    </source>
</evidence>
<evidence type="ECO:0000313" key="2">
    <source>
        <dbReference type="EMBL" id="BBB93319.1"/>
    </source>
</evidence>
<dbReference type="KEGG" id="mana:MAMMFC1_04031"/>
<sequence>MFKPVHRSNKDGYWQYGYLLMDTLLATIILSIALTAIAGMFIQSIDLNVSASDYTVAANIARERIEDLKANWDGSASFPSESVNLNGKAYQRNTRINLRSDLDSSNRLYELAVTVDWNNHGQHQEITLTTYLLPL</sequence>
<dbReference type="EMBL" id="AP018449">
    <property type="protein sequence ID" value="BBB93319.1"/>
    <property type="molecule type" value="Genomic_DNA"/>
</dbReference>
<gene>
    <name evidence="2" type="ORF">MAMMFC1_04031</name>
</gene>
<organism evidence="2 3">
    <name type="scientific">Methylomusa anaerophila</name>
    <dbReference type="NCBI Taxonomy" id="1930071"/>
    <lineage>
        <taxon>Bacteria</taxon>
        <taxon>Bacillati</taxon>
        <taxon>Bacillota</taxon>
        <taxon>Negativicutes</taxon>
        <taxon>Selenomonadales</taxon>
        <taxon>Sporomusaceae</taxon>
        <taxon>Methylomusa</taxon>
    </lineage>
</organism>
<reference evidence="2 3" key="1">
    <citation type="journal article" date="2018" name="Int. J. Syst. Evol. Microbiol.">
        <title>Methylomusa anaerophila gen. nov., sp. nov., an anaerobic methanol-utilizing bacterium isolated from a microbial fuel cell.</title>
        <authorList>
            <person name="Amano N."/>
            <person name="Yamamuro A."/>
            <person name="Miyahara M."/>
            <person name="Kouzuma A."/>
            <person name="Abe T."/>
            <person name="Watanabe K."/>
        </authorList>
    </citation>
    <scope>NUCLEOTIDE SEQUENCE [LARGE SCALE GENOMIC DNA]</scope>
    <source>
        <strain evidence="2 3">MMFC1</strain>
    </source>
</reference>
<keyword evidence="1" id="KW-1133">Transmembrane helix</keyword>
<dbReference type="Proteomes" id="UP000276437">
    <property type="component" value="Chromosome"/>
</dbReference>
<keyword evidence="1" id="KW-0812">Transmembrane</keyword>
<proteinExistence type="predicted"/>
<keyword evidence="3" id="KW-1185">Reference proteome</keyword>